<evidence type="ECO:0000313" key="3">
    <source>
        <dbReference type="Proteomes" id="UP000469559"/>
    </source>
</evidence>
<dbReference type="Proteomes" id="UP000469559">
    <property type="component" value="Unassembled WGS sequence"/>
</dbReference>
<keyword evidence="3" id="KW-1185">Reference proteome</keyword>
<organism evidence="2 3">
    <name type="scientific">Lachnellula arida</name>
    <dbReference type="NCBI Taxonomy" id="1316785"/>
    <lineage>
        <taxon>Eukaryota</taxon>
        <taxon>Fungi</taxon>
        <taxon>Dikarya</taxon>
        <taxon>Ascomycota</taxon>
        <taxon>Pezizomycotina</taxon>
        <taxon>Leotiomycetes</taxon>
        <taxon>Helotiales</taxon>
        <taxon>Lachnaceae</taxon>
        <taxon>Lachnellula</taxon>
    </lineage>
</organism>
<protein>
    <submittedName>
        <fullName evidence="2">Uncharacterized protein</fullName>
    </submittedName>
</protein>
<gene>
    <name evidence="2" type="ORF">LARI1_G006681</name>
</gene>
<dbReference type="OrthoDB" id="3521870at2759"/>
<evidence type="ECO:0000313" key="2">
    <source>
        <dbReference type="EMBL" id="TVY16549.1"/>
    </source>
</evidence>
<accession>A0A8T9BDD3</accession>
<sequence>MSWQSSVRSLLRDLKRSKASTPSELQLEQLHVEADESEGEIVWNNIHPIGDIIGGEEGRKSSFFMDLLLRDAKGVRFCSEYVSSILVDWIALLSQQATQTIQVNRNHKLHVKNDTYSLGVSAELIMSYPSLDAVTTFPHNITKSIPFSSVLIRERCRPDSSLTTAELYLVLAMAAKHRMLLDVRSINLRLLIVYSHWVQVLNVTTTIPYIASIVDGQADIADKMILHRTSWFNFLDASGQLYALLSTFEGIELEPRVELNRALRIQVPLQEIITNAPRQRSKRRFDNGEELDNQRSKSLRVSYKQASRGSQDVS</sequence>
<dbReference type="AlphaFoldDB" id="A0A8T9BDD3"/>
<dbReference type="EMBL" id="QGMF01000353">
    <property type="protein sequence ID" value="TVY16549.1"/>
    <property type="molecule type" value="Genomic_DNA"/>
</dbReference>
<proteinExistence type="predicted"/>
<evidence type="ECO:0000256" key="1">
    <source>
        <dbReference type="SAM" id="MobiDB-lite"/>
    </source>
</evidence>
<feature type="region of interest" description="Disordered" evidence="1">
    <location>
        <begin position="283"/>
        <end position="314"/>
    </location>
</feature>
<reference evidence="2 3" key="1">
    <citation type="submission" date="2018-05" db="EMBL/GenBank/DDBJ databases">
        <title>Whole genome sequencing for identification of molecular markers to develop diagnostic detection tools for the regulated plant pathogen Lachnellula willkommii.</title>
        <authorList>
            <person name="Giroux E."/>
            <person name="Bilodeau G."/>
        </authorList>
    </citation>
    <scope>NUCLEOTIDE SEQUENCE [LARGE SCALE GENOMIC DNA]</scope>
    <source>
        <strain evidence="2 3">CBS 203.66</strain>
    </source>
</reference>
<feature type="compositionally biased region" description="Polar residues" evidence="1">
    <location>
        <begin position="304"/>
        <end position="314"/>
    </location>
</feature>
<feature type="compositionally biased region" description="Basic and acidic residues" evidence="1">
    <location>
        <begin position="284"/>
        <end position="295"/>
    </location>
</feature>
<comment type="caution">
    <text evidence="2">The sequence shown here is derived from an EMBL/GenBank/DDBJ whole genome shotgun (WGS) entry which is preliminary data.</text>
</comment>
<name>A0A8T9BDD3_9HELO</name>